<evidence type="ECO:0000256" key="4">
    <source>
        <dbReference type="SAM" id="MobiDB-lite"/>
    </source>
</evidence>
<comment type="subcellular location">
    <subcellularLocation>
        <location evidence="1">Endoplasmic reticulum</location>
    </subcellularLocation>
</comment>
<feature type="compositionally biased region" description="Basic and acidic residues" evidence="4">
    <location>
        <begin position="234"/>
        <end position="247"/>
    </location>
</feature>
<name>A0ABY3UM00_MYCLN</name>
<dbReference type="Pfam" id="PF00106">
    <property type="entry name" value="adh_short"/>
    <property type="match status" value="1"/>
</dbReference>
<evidence type="ECO:0000256" key="1">
    <source>
        <dbReference type="ARBA" id="ARBA00004240"/>
    </source>
</evidence>
<protein>
    <submittedName>
        <fullName evidence="5">SDR family NAD(P)-dependent oxidoreductase</fullName>
    </submittedName>
</protein>
<evidence type="ECO:0000313" key="6">
    <source>
        <dbReference type="Proteomes" id="UP001055171"/>
    </source>
</evidence>
<keyword evidence="6" id="KW-1185">Reference proteome</keyword>
<dbReference type="PRINTS" id="PR00081">
    <property type="entry name" value="GDHRDH"/>
</dbReference>
<reference evidence="5" key="1">
    <citation type="submission" date="2022-08" db="EMBL/GenBank/DDBJ databases">
        <title>Complete genome sequence of 14 non-tuberculosis mycobacteria type-strains.</title>
        <authorList>
            <person name="Igarashi Y."/>
            <person name="Osugi A."/>
            <person name="Mitarai S."/>
        </authorList>
    </citation>
    <scope>NUCLEOTIDE SEQUENCE</scope>
    <source>
        <strain evidence="5">ATCC 51985</strain>
    </source>
</reference>
<dbReference type="PANTHER" id="PTHR43899">
    <property type="entry name" value="RH59310P"/>
    <property type="match status" value="1"/>
</dbReference>
<dbReference type="PANTHER" id="PTHR43899:SF13">
    <property type="entry name" value="RH59310P"/>
    <property type="match status" value="1"/>
</dbReference>
<dbReference type="PROSITE" id="PS00061">
    <property type="entry name" value="ADH_SHORT"/>
    <property type="match status" value="1"/>
</dbReference>
<gene>
    <name evidence="5" type="ORF">MJO58_16775</name>
</gene>
<comment type="similarity">
    <text evidence="2">Belongs to the short-chain dehydrogenases/reductases (SDR) family.</text>
</comment>
<evidence type="ECO:0000313" key="5">
    <source>
        <dbReference type="EMBL" id="ULP40627.1"/>
    </source>
</evidence>
<accession>A0ABY3UM00</accession>
<dbReference type="Proteomes" id="UP001055171">
    <property type="component" value="Chromosome"/>
</dbReference>
<dbReference type="SUPFAM" id="SSF51735">
    <property type="entry name" value="NAD(P)-binding Rossmann-fold domains"/>
    <property type="match status" value="1"/>
</dbReference>
<proteinExistence type="inferred from homology"/>
<evidence type="ECO:0000256" key="3">
    <source>
        <dbReference type="ARBA" id="ARBA00023002"/>
    </source>
</evidence>
<dbReference type="Gene3D" id="3.40.50.720">
    <property type="entry name" value="NAD(P)-binding Rossmann-like Domain"/>
    <property type="match status" value="1"/>
</dbReference>
<dbReference type="RefSeq" id="WP_239720111.1">
    <property type="nucleotide sequence ID" value="NZ_CP092423.2"/>
</dbReference>
<dbReference type="EMBL" id="CP092423">
    <property type="protein sequence ID" value="ULP40627.1"/>
    <property type="molecule type" value="Genomic_DNA"/>
</dbReference>
<organism evidence="5 6">
    <name type="scientific">Mycobacterium lentiflavum</name>
    <dbReference type="NCBI Taxonomy" id="141349"/>
    <lineage>
        <taxon>Bacteria</taxon>
        <taxon>Bacillati</taxon>
        <taxon>Actinomycetota</taxon>
        <taxon>Actinomycetes</taxon>
        <taxon>Mycobacteriales</taxon>
        <taxon>Mycobacteriaceae</taxon>
        <taxon>Mycobacterium</taxon>
        <taxon>Mycobacterium simiae complex</taxon>
    </lineage>
</organism>
<sequence>MRTILSWLTVSTMVPTLVDSVNHARETGAAMQTRATATTSAFARRYGPWALVTGASDGIGREFVTQLAARGLNVVLVARRAAMLEALSAELVAHQHVSCRVVPLDLAQPHSVDRLVAATSDLDIGLVVAAAGFGTSGRLIDAPLTAEVELLTVNCAAVLEMTWHYGRRLAERGRGGIVLMSSLLGFAGVPQAANYAATKAYIQSLAEGLSREFAPMGVDVISSAPGPVHSGFRGSREYAHRRRDETRGGCPRNLARPGPSHHHTSRRAGEATGLVTVAAAATVAGPGVGAGDEIDGGRRRKAAAGARLVNLGRDRQPVRQHCQRP</sequence>
<keyword evidence="3" id="KW-0560">Oxidoreductase</keyword>
<dbReference type="InterPro" id="IPR020904">
    <property type="entry name" value="Sc_DH/Rdtase_CS"/>
</dbReference>
<feature type="region of interest" description="Disordered" evidence="4">
    <location>
        <begin position="231"/>
        <end position="268"/>
    </location>
</feature>
<evidence type="ECO:0000256" key="2">
    <source>
        <dbReference type="ARBA" id="ARBA00006484"/>
    </source>
</evidence>
<dbReference type="InterPro" id="IPR051019">
    <property type="entry name" value="VLCFA-Steroid_DH"/>
</dbReference>
<dbReference type="InterPro" id="IPR036291">
    <property type="entry name" value="NAD(P)-bd_dom_sf"/>
</dbReference>
<dbReference type="InterPro" id="IPR002347">
    <property type="entry name" value="SDR_fam"/>
</dbReference>